<dbReference type="VEuPathDB" id="AmoebaDB:EDI_002660"/>
<dbReference type="EMBL" id="DS549550">
    <property type="protein sequence ID" value="EDR25402.1"/>
    <property type="molecule type" value="Genomic_DNA"/>
</dbReference>
<gene>
    <name evidence="1" type="ORF">EDI_002660</name>
</gene>
<dbReference type="InterPro" id="IPR016024">
    <property type="entry name" value="ARM-type_fold"/>
</dbReference>
<protein>
    <submittedName>
        <fullName evidence="1">Uncharacterized protein</fullName>
    </submittedName>
</protein>
<dbReference type="SUPFAM" id="SSF48371">
    <property type="entry name" value="ARM repeat"/>
    <property type="match status" value="1"/>
</dbReference>
<dbReference type="Proteomes" id="UP000008076">
    <property type="component" value="Unassembled WGS sequence"/>
</dbReference>
<dbReference type="InterPro" id="IPR011989">
    <property type="entry name" value="ARM-like"/>
</dbReference>
<dbReference type="InterPro" id="IPR040144">
    <property type="entry name" value="RAP1GDS1"/>
</dbReference>
<evidence type="ECO:0000313" key="1">
    <source>
        <dbReference type="EMBL" id="EDR25402.1"/>
    </source>
</evidence>
<dbReference type="OrthoDB" id="28009at2759"/>
<dbReference type="OMA" id="ATRIVCN"/>
<dbReference type="GeneID" id="5883352"/>
<dbReference type="PANTHER" id="PTHR10957">
    <property type="entry name" value="RAP1 GTPASE-GDP DISSOCIATION STIMULATOR 1"/>
    <property type="match status" value="1"/>
</dbReference>
<dbReference type="GO" id="GO:0005085">
    <property type="term" value="F:guanyl-nucleotide exchange factor activity"/>
    <property type="evidence" value="ECO:0007669"/>
    <property type="project" value="InterPro"/>
</dbReference>
<evidence type="ECO:0000313" key="2">
    <source>
        <dbReference type="Proteomes" id="UP000008076"/>
    </source>
</evidence>
<dbReference type="RefSeq" id="XP_001738280.1">
    <property type="nucleotide sequence ID" value="XM_001738228.1"/>
</dbReference>
<reference evidence="2" key="1">
    <citation type="submission" date="2007-12" db="EMBL/GenBank/DDBJ databases">
        <title>Annotation of Entamoeba dispar SAW760.</title>
        <authorList>
            <person name="Lorenzi H."/>
            <person name="Inman J."/>
            <person name="Schobel S."/>
            <person name="Amedeo P."/>
            <person name="Caler E."/>
        </authorList>
    </citation>
    <scope>NUCLEOTIDE SEQUENCE [LARGE SCALE GENOMIC DNA]</scope>
    <source>
        <strain evidence="2">ATCC PRA-260 / SAW760</strain>
    </source>
</reference>
<proteinExistence type="predicted"/>
<sequence length="592" mass="68671">MENNQPITLDFLDKTLKTMYSEHNININDKTTIKWIEYLSMIETNDDTKYLEILVDFLKHIDNKEFNENLSLFNEGKGTLILDKILNICIQPIISIENISKIITCLAFITNNNFKTKEYLYNHNIIDGIQNLLIQPQILKIFEQIFNTFQYEKKVTTQFTTVQFVTSLLSGLLTLVTNCEFIQKQISDIGIIDLLLHLLSNTKYIPNELLTIYGTIIAIIDTYIENSFKFLPQNTIFILKDLIFNIQPKAIKIMAIKALTDISNLKLQLYRPIFIDLIPLIENEINNINDDFIKQSLLLLFRSICIDEKIESYNFIPFINSLIELINSPINETMICALETLNVIALRDDTLNILSNKLDDIIKKFNDIKGDAYSSLILLLTNMGRIDITIRKYKTYKLPEKIIFYIKSHLNDERALLMSLSLINSISVLHENRDYLAFDLNIFVVLNDWYKISTNQVIIFNIQQIISRLILNSSHRAELFMSIPTALNAIIETAGYTVRLLKQKITPQNSTREVRDVRVAYEATRILCNLIILNSDYANTIMKDPYIIYAILDLIHSHYQILKDEGFSALNRLKQYEIITDDDITKAEANRI</sequence>
<dbReference type="AlphaFoldDB" id="B0EJ94"/>
<accession>B0EJ94</accession>
<keyword evidence="2" id="KW-1185">Reference proteome</keyword>
<organism evidence="2">
    <name type="scientific">Entamoeba dispar (strain ATCC PRA-260 / SAW760)</name>
    <dbReference type="NCBI Taxonomy" id="370354"/>
    <lineage>
        <taxon>Eukaryota</taxon>
        <taxon>Amoebozoa</taxon>
        <taxon>Evosea</taxon>
        <taxon>Archamoebae</taxon>
        <taxon>Mastigamoebida</taxon>
        <taxon>Entamoebidae</taxon>
        <taxon>Entamoeba</taxon>
    </lineage>
</organism>
<dbReference type="eggNOG" id="ENOG502REVF">
    <property type="taxonomic scope" value="Eukaryota"/>
</dbReference>
<dbReference type="KEGG" id="edi:EDI_002660"/>
<dbReference type="Gene3D" id="1.25.10.10">
    <property type="entry name" value="Leucine-rich Repeat Variant"/>
    <property type="match status" value="1"/>
</dbReference>
<name>B0EJ94_ENTDS</name>